<comment type="caution">
    <text evidence="3">The sequence shown here is derived from an EMBL/GenBank/DDBJ whole genome shotgun (WGS) entry which is preliminary data.</text>
</comment>
<name>A0A840P7T9_9ACTN</name>
<reference evidence="3 4" key="1">
    <citation type="submission" date="2020-08" db="EMBL/GenBank/DDBJ databases">
        <title>Genomic Encyclopedia of Type Strains, Phase IV (KMG-IV): sequencing the most valuable type-strain genomes for metagenomic binning, comparative biology and taxonomic classification.</title>
        <authorList>
            <person name="Goeker M."/>
        </authorList>
    </citation>
    <scope>NUCLEOTIDE SEQUENCE [LARGE SCALE GENOMIC DNA]</scope>
    <source>
        <strain evidence="3 4">DSM 45615</strain>
    </source>
</reference>
<dbReference type="Gene3D" id="3.30.200.100">
    <property type="entry name" value="MucB/RseB, C-terminal domain"/>
    <property type="match status" value="1"/>
</dbReference>
<dbReference type="Proteomes" id="UP000578449">
    <property type="component" value="Unassembled WGS sequence"/>
</dbReference>
<dbReference type="Pfam" id="PF03888">
    <property type="entry name" value="MucB_RseB"/>
    <property type="match status" value="1"/>
</dbReference>
<gene>
    <name evidence="3" type="ORF">HNP84_003657</name>
</gene>
<organism evidence="3 4">
    <name type="scientific">Thermocatellispora tengchongensis</name>
    <dbReference type="NCBI Taxonomy" id="1073253"/>
    <lineage>
        <taxon>Bacteria</taxon>
        <taxon>Bacillati</taxon>
        <taxon>Actinomycetota</taxon>
        <taxon>Actinomycetes</taxon>
        <taxon>Streptosporangiales</taxon>
        <taxon>Streptosporangiaceae</taxon>
        <taxon>Thermocatellispora</taxon>
    </lineage>
</organism>
<dbReference type="InterPro" id="IPR038484">
    <property type="entry name" value="MucB/RseB_C_sf"/>
</dbReference>
<dbReference type="RefSeq" id="WP_185050870.1">
    <property type="nucleotide sequence ID" value="NZ_BAABIX010000039.1"/>
</dbReference>
<sequence>MTRLPHAVVLAAVVLLGMVVLTAAPAPAAPRTDMPRNDGGAREDGGLELLRQAAVAGRTQEYSGVRSVTMATGAGTVSATLEVRNTAGAGLSVRTRAAGGGGTWSTGIDPGSLAGGLAAPHEGMLDVLARNYDIVTAGGGTVCGRSARIVLALRDDGTTAARFWLDDATRLVLRREIMDAHGRVSRDDAFTDVAIPHPHLPAATARSGVLATPAGPAAEVPDAATLDTLRRHGWRFAETLPGRFELFTAGEMEGDRTTGPYVYLGYSDGLSVVSVFIQPGHLDEEHLTGWHAHVRAGHTIWTRDSSGQAQGQEAIWASGGQVYTVLADAPAEVVDAAIAAFPHEREPGLWARMALGAARLLAWVNPFGE</sequence>
<feature type="signal peptide" evidence="1">
    <location>
        <begin position="1"/>
        <end position="28"/>
    </location>
</feature>
<evidence type="ECO:0000256" key="1">
    <source>
        <dbReference type="SAM" id="SignalP"/>
    </source>
</evidence>
<dbReference type="Gene3D" id="2.50.20.10">
    <property type="entry name" value="Lipoprotein localisation LolA/LolB/LppX"/>
    <property type="match status" value="1"/>
</dbReference>
<accession>A0A840P7T9</accession>
<keyword evidence="1" id="KW-0732">Signal</keyword>
<evidence type="ECO:0000313" key="4">
    <source>
        <dbReference type="Proteomes" id="UP000578449"/>
    </source>
</evidence>
<evidence type="ECO:0000259" key="2">
    <source>
        <dbReference type="Pfam" id="PF03888"/>
    </source>
</evidence>
<proteinExistence type="predicted"/>
<evidence type="ECO:0000313" key="3">
    <source>
        <dbReference type="EMBL" id="MBB5133931.1"/>
    </source>
</evidence>
<keyword evidence="4" id="KW-1185">Reference proteome</keyword>
<protein>
    <submittedName>
        <fullName evidence="3">Sigma-E factor negative regulatory protein RseB</fullName>
    </submittedName>
</protein>
<feature type="chain" id="PRO_5032654118" evidence="1">
    <location>
        <begin position="29"/>
        <end position="369"/>
    </location>
</feature>
<dbReference type="InterPro" id="IPR033434">
    <property type="entry name" value="MucB/RseB_N"/>
</dbReference>
<dbReference type="EMBL" id="JACHGN010000007">
    <property type="protein sequence ID" value="MBB5133931.1"/>
    <property type="molecule type" value="Genomic_DNA"/>
</dbReference>
<dbReference type="AlphaFoldDB" id="A0A840P7T9"/>
<feature type="domain" description="MucB/RseB N-terminal" evidence="2">
    <location>
        <begin position="119"/>
        <end position="197"/>
    </location>
</feature>